<dbReference type="GO" id="GO:0005886">
    <property type="term" value="C:plasma membrane"/>
    <property type="evidence" value="ECO:0007669"/>
    <property type="project" value="TreeGrafter"/>
</dbReference>
<dbReference type="Pfam" id="PF12801">
    <property type="entry name" value="Fer4_5"/>
    <property type="match status" value="3"/>
</dbReference>
<feature type="domain" description="4Fe-4S ferredoxin-type" evidence="8">
    <location>
        <begin position="291"/>
        <end position="315"/>
    </location>
</feature>
<keyword evidence="5" id="KW-0408">Iron</keyword>
<keyword evidence="1" id="KW-0813">Transport</keyword>
<keyword evidence="7" id="KW-0812">Transmembrane</keyword>
<evidence type="ECO:0000256" key="5">
    <source>
        <dbReference type="ARBA" id="ARBA00023004"/>
    </source>
</evidence>
<dbReference type="Gene3D" id="3.30.70.20">
    <property type="match status" value="1"/>
</dbReference>
<dbReference type="AlphaFoldDB" id="A0A9J7BJF0"/>
<dbReference type="PROSITE" id="PS51379">
    <property type="entry name" value="4FE4S_FER_2"/>
    <property type="match status" value="2"/>
</dbReference>
<dbReference type="PANTHER" id="PTHR30176">
    <property type="entry name" value="FERREDOXIN-TYPE PROTEIN NAPH"/>
    <property type="match status" value="1"/>
</dbReference>
<dbReference type="GO" id="GO:0046872">
    <property type="term" value="F:metal ion binding"/>
    <property type="evidence" value="ECO:0007669"/>
    <property type="project" value="UniProtKB-KW"/>
</dbReference>
<keyword evidence="3" id="KW-0479">Metal-binding</keyword>
<evidence type="ECO:0000256" key="2">
    <source>
        <dbReference type="ARBA" id="ARBA00022485"/>
    </source>
</evidence>
<keyword evidence="2" id="KW-0004">4Fe-4S</keyword>
<proteinExistence type="predicted"/>
<evidence type="ECO:0000313" key="9">
    <source>
        <dbReference type="EMBL" id="UWZ82659.1"/>
    </source>
</evidence>
<keyword evidence="4" id="KW-0249">Electron transport</keyword>
<evidence type="ECO:0000256" key="1">
    <source>
        <dbReference type="ARBA" id="ARBA00022448"/>
    </source>
</evidence>
<name>A0A9J7BJF0_9BACT</name>
<dbReference type="SUPFAM" id="SSF54862">
    <property type="entry name" value="4Fe-4S ferredoxins"/>
    <property type="match status" value="1"/>
</dbReference>
<keyword evidence="6" id="KW-0411">Iron-sulfur</keyword>
<keyword evidence="7" id="KW-0472">Membrane</keyword>
<keyword evidence="7" id="KW-1133">Transmembrane helix</keyword>
<feature type="domain" description="4Fe-4S ferredoxin-type" evidence="8">
    <location>
        <begin position="316"/>
        <end position="349"/>
    </location>
</feature>
<dbReference type="EMBL" id="CP093313">
    <property type="protein sequence ID" value="UWZ82659.1"/>
    <property type="molecule type" value="Genomic_DNA"/>
</dbReference>
<gene>
    <name evidence="9" type="ORF">MOP44_19065</name>
</gene>
<evidence type="ECO:0000256" key="7">
    <source>
        <dbReference type="SAM" id="Phobius"/>
    </source>
</evidence>
<feature type="transmembrane region" description="Helical" evidence="7">
    <location>
        <begin position="202"/>
        <end position="223"/>
    </location>
</feature>
<dbReference type="InterPro" id="IPR017896">
    <property type="entry name" value="4Fe4S_Fe-S-bd"/>
</dbReference>
<evidence type="ECO:0000256" key="6">
    <source>
        <dbReference type="ARBA" id="ARBA00023014"/>
    </source>
</evidence>
<evidence type="ECO:0000256" key="3">
    <source>
        <dbReference type="ARBA" id="ARBA00022723"/>
    </source>
</evidence>
<dbReference type="PANTHER" id="PTHR30176:SF3">
    <property type="entry name" value="FERREDOXIN-TYPE PROTEIN NAPH"/>
    <property type="match status" value="1"/>
</dbReference>
<evidence type="ECO:0000259" key="8">
    <source>
        <dbReference type="PROSITE" id="PS51379"/>
    </source>
</evidence>
<feature type="transmembrane region" description="Helical" evidence="7">
    <location>
        <begin position="48"/>
        <end position="67"/>
    </location>
</feature>
<dbReference type="Proteomes" id="UP001059380">
    <property type="component" value="Chromosome"/>
</dbReference>
<organism evidence="9 10">
    <name type="scientific">Occallatibacter riparius</name>
    <dbReference type="NCBI Taxonomy" id="1002689"/>
    <lineage>
        <taxon>Bacteria</taxon>
        <taxon>Pseudomonadati</taxon>
        <taxon>Acidobacteriota</taxon>
        <taxon>Terriglobia</taxon>
        <taxon>Terriglobales</taxon>
        <taxon>Acidobacteriaceae</taxon>
        <taxon>Occallatibacter</taxon>
    </lineage>
</organism>
<sequence length="394" mass="43337">MATSTHPPIASRLAPTPRSLGRSLLLTAPILLWSLLMLLRPGTGTNRAYFIAASITALFMTALFFAMMRTRTTYRWRRAFFVALGVLFPVEFIHNLIVVRGSMGIPMEEMIAGRTPFCFMPIPTMILPAALTRSVPFPGSLAAGGGASGAGIAVMVGLWLAFAIVLGKAWCSYACFFGGIEEGVAAIPAKPRIRHIDKRWRFVPWAVLLTIVLLSLAFFEPAYCVWFCPFKAVTEYIAARNLLGLIQNIIFILLFAGLVIVLPWLTKKRTQCAFWCPFGAFQSLFNKISFFTVKIDRTRCRPCLLCKNACPNLSITDEAIDRGEALMSCMKCGACVDACPRHAVSFHIKGTGSDANPERARLMFLYSAWALATMFGGTIIAAGLYTILHLVLRG</sequence>
<reference evidence="9" key="1">
    <citation type="submission" date="2021-04" db="EMBL/GenBank/DDBJ databases">
        <title>Phylogenetic analysis of Acidobacteriaceae.</title>
        <authorList>
            <person name="Qiu L."/>
            <person name="Zhang Q."/>
        </authorList>
    </citation>
    <scope>NUCLEOTIDE SEQUENCE</scope>
    <source>
        <strain evidence="9">DSM 25168</strain>
    </source>
</reference>
<dbReference type="RefSeq" id="WP_260791846.1">
    <property type="nucleotide sequence ID" value="NZ_CP093313.1"/>
</dbReference>
<dbReference type="PROSITE" id="PS00198">
    <property type="entry name" value="4FE4S_FER_1"/>
    <property type="match status" value="1"/>
</dbReference>
<evidence type="ECO:0000313" key="10">
    <source>
        <dbReference type="Proteomes" id="UP001059380"/>
    </source>
</evidence>
<dbReference type="KEGG" id="orp:MOP44_19065"/>
<feature type="transmembrane region" description="Helical" evidence="7">
    <location>
        <begin position="368"/>
        <end position="392"/>
    </location>
</feature>
<feature type="transmembrane region" description="Helical" evidence="7">
    <location>
        <begin position="243"/>
        <end position="265"/>
    </location>
</feature>
<feature type="transmembrane region" description="Helical" evidence="7">
    <location>
        <begin position="20"/>
        <end position="39"/>
    </location>
</feature>
<feature type="transmembrane region" description="Helical" evidence="7">
    <location>
        <begin position="143"/>
        <end position="166"/>
    </location>
</feature>
<accession>A0A9J7BJF0</accession>
<dbReference type="Pfam" id="PF13237">
    <property type="entry name" value="Fer4_10"/>
    <property type="match status" value="1"/>
</dbReference>
<dbReference type="GO" id="GO:0051539">
    <property type="term" value="F:4 iron, 4 sulfur cluster binding"/>
    <property type="evidence" value="ECO:0007669"/>
    <property type="project" value="UniProtKB-KW"/>
</dbReference>
<evidence type="ECO:0000256" key="4">
    <source>
        <dbReference type="ARBA" id="ARBA00022982"/>
    </source>
</evidence>
<feature type="transmembrane region" description="Helical" evidence="7">
    <location>
        <begin position="79"/>
        <end position="99"/>
    </location>
</feature>
<dbReference type="InterPro" id="IPR051684">
    <property type="entry name" value="Electron_Trans/Redox"/>
</dbReference>
<keyword evidence="10" id="KW-1185">Reference proteome</keyword>
<dbReference type="InterPro" id="IPR017900">
    <property type="entry name" value="4Fe4S_Fe_S_CS"/>
</dbReference>
<protein>
    <submittedName>
        <fullName evidence="9">4Fe-4S binding protein</fullName>
    </submittedName>
</protein>